<name>H6LA27_SAPGL</name>
<feature type="binding site" evidence="2">
    <location>
        <position position="378"/>
    </location>
    <ligand>
        <name>Zn(2+)</name>
        <dbReference type="ChEBI" id="CHEBI:29105"/>
        <note>catalytic</note>
    </ligand>
</feature>
<proteinExistence type="predicted"/>
<dbReference type="AlphaFoldDB" id="H6LA27"/>
<gene>
    <name evidence="5" type="ordered locus">SGRA_2767</name>
</gene>
<dbReference type="Pfam" id="PF01433">
    <property type="entry name" value="Peptidase_M1"/>
    <property type="match status" value="1"/>
</dbReference>
<keyword evidence="5" id="KW-0031">Aminopeptidase</keyword>
<dbReference type="InterPro" id="IPR027268">
    <property type="entry name" value="Peptidase_M4/M1_CTD_sf"/>
</dbReference>
<feature type="binding site" evidence="2">
    <location>
        <position position="355"/>
    </location>
    <ligand>
        <name>Zn(2+)</name>
        <dbReference type="ChEBI" id="CHEBI:29105"/>
        <note>catalytic</note>
    </ligand>
</feature>
<protein>
    <submittedName>
        <fullName evidence="5">Peptidase m1 membrane alanine aminopeptidase</fullName>
    </submittedName>
</protein>
<feature type="chain" id="PRO_5003604124" evidence="3">
    <location>
        <begin position="22"/>
        <end position="630"/>
    </location>
</feature>
<evidence type="ECO:0000259" key="4">
    <source>
        <dbReference type="Pfam" id="PF01433"/>
    </source>
</evidence>
<dbReference type="PANTHER" id="PTHR45726:SF3">
    <property type="entry name" value="LEUKOTRIENE A-4 HYDROLASE"/>
    <property type="match status" value="1"/>
</dbReference>
<dbReference type="Gene3D" id="1.10.390.10">
    <property type="entry name" value="Neutral Protease Domain 2"/>
    <property type="match status" value="1"/>
</dbReference>
<feature type="binding site" evidence="2">
    <location>
        <position position="359"/>
    </location>
    <ligand>
        <name>Zn(2+)</name>
        <dbReference type="ChEBI" id="CHEBI:29105"/>
        <note>catalytic</note>
    </ligand>
</feature>
<reference evidence="5 6" key="1">
    <citation type="journal article" date="2012" name="Stand. Genomic Sci.">
        <title>Complete genome sequencing and analysis of Saprospira grandis str. Lewin, a predatory marine bacterium.</title>
        <authorList>
            <person name="Saw J.H."/>
            <person name="Yuryev A."/>
            <person name="Kanbe M."/>
            <person name="Hou S."/>
            <person name="Young A.G."/>
            <person name="Aizawa S."/>
            <person name="Alam M."/>
        </authorList>
    </citation>
    <scope>NUCLEOTIDE SEQUENCE [LARGE SCALE GENOMIC DNA]</scope>
    <source>
        <strain evidence="5 6">Lewin</strain>
    </source>
</reference>
<keyword evidence="5" id="KW-0645">Protease</keyword>
<keyword evidence="2" id="KW-0479">Metal-binding</keyword>
<keyword evidence="2" id="KW-0862">Zinc</keyword>
<accession>H6LA27</accession>
<dbReference type="RefSeq" id="WP_015693103.1">
    <property type="nucleotide sequence ID" value="NC_016940.1"/>
</dbReference>
<feature type="domain" description="Peptidase M1 membrane alanine aminopeptidase" evidence="4">
    <location>
        <begin position="344"/>
        <end position="499"/>
    </location>
</feature>
<dbReference type="InterPro" id="IPR034015">
    <property type="entry name" value="M1_LTA4H"/>
</dbReference>
<dbReference type="SUPFAM" id="SSF55486">
    <property type="entry name" value="Metalloproteases ('zincins'), catalytic domain"/>
    <property type="match status" value="1"/>
</dbReference>
<dbReference type="InterPro" id="IPR014782">
    <property type="entry name" value="Peptidase_M1_dom"/>
</dbReference>
<evidence type="ECO:0000256" key="1">
    <source>
        <dbReference type="PIRSR" id="PIRSR634015-1"/>
    </source>
</evidence>
<dbReference type="EMBL" id="CP002831">
    <property type="protein sequence ID" value="AFC25495.1"/>
    <property type="molecule type" value="Genomic_DNA"/>
</dbReference>
<evidence type="ECO:0000256" key="2">
    <source>
        <dbReference type="PIRSR" id="PIRSR634015-3"/>
    </source>
</evidence>
<dbReference type="eggNOG" id="COG0308">
    <property type="taxonomic scope" value="Bacteria"/>
</dbReference>
<feature type="active site" description="Proton acceptor" evidence="1">
    <location>
        <position position="356"/>
    </location>
</feature>
<keyword evidence="6" id="KW-1185">Reference proteome</keyword>
<dbReference type="PANTHER" id="PTHR45726">
    <property type="entry name" value="LEUKOTRIENE A-4 HYDROLASE"/>
    <property type="match status" value="1"/>
</dbReference>
<dbReference type="STRING" id="984262.SGRA_2767"/>
<organism evidence="5 6">
    <name type="scientific">Saprospira grandis (strain Lewin)</name>
    <dbReference type="NCBI Taxonomy" id="984262"/>
    <lineage>
        <taxon>Bacteria</taxon>
        <taxon>Pseudomonadati</taxon>
        <taxon>Bacteroidota</taxon>
        <taxon>Saprospiria</taxon>
        <taxon>Saprospirales</taxon>
        <taxon>Saprospiraceae</taxon>
        <taxon>Saprospira</taxon>
    </lineage>
</organism>
<evidence type="ECO:0000313" key="6">
    <source>
        <dbReference type="Proteomes" id="UP000007519"/>
    </source>
</evidence>
<dbReference type="CDD" id="cd09604">
    <property type="entry name" value="M1_APN_like"/>
    <property type="match status" value="1"/>
</dbReference>
<dbReference type="GO" id="GO:0008237">
    <property type="term" value="F:metallopeptidase activity"/>
    <property type="evidence" value="ECO:0007669"/>
    <property type="project" value="InterPro"/>
</dbReference>
<dbReference type="KEGG" id="sgn:SGRA_2767"/>
<sequence length="630" mass="72906">MLKKKIASLAFGLLAGASLLAQTGPDRWQQAAKYYMEIDMDTKKHQFDGKQKLVYTNNSPDTLRKVFYHLYFNAFQPGSMMDERSRTLPDPDPRVGDRIAQLKPKETGYHKIKSLLQDGKKVNYEMAETILEVELAEPILPGASTTLEMEFKSQVPIQIRRSGRNSAEGIDYSMSQWYPKLCEYDYQGWHANPYIGREFHGVWGDFDVKITLPVEYTVGATGYLQNPNEMGHGYEDVGQRADLKGKKRLTWHFIAPNVHDFVWGADPDYIHDVVQLDDTTKIHFLYQDDEDYKATWKAVQPKMKKAFEYIEKRFGNYPYRQYSFIQGGDGGMEYPMATLITGNRAPSSLQGVMVHELMHTWYQMLMGTNEALYAWMDEGFTSYSTNIVTAYLDGQLKKGETPHYYSYAGYKQLAKSGVEEPLSTHADHFMSNAAYGAGSYNKGAVFVHQLEYIVGEKVLKEAMLDYYYNWRFKHPNPNDFIRIVEKRSGLELDWYREYWVNSTHTIDYAIDKVEKKGKKTLVQLQRLESTDKKTGIKNGRMPMPVDLVVKYMDGKEEKTACFHIPLAIMRGAKANENMYLEYNVMPDWRWTHTSYELELPIKQKDILSIEIDPSSRMADINRKNNTYKPD</sequence>
<dbReference type="GO" id="GO:0008270">
    <property type="term" value="F:zinc ion binding"/>
    <property type="evidence" value="ECO:0007669"/>
    <property type="project" value="InterPro"/>
</dbReference>
<comment type="cofactor">
    <cofactor evidence="2">
        <name>Zn(2+)</name>
        <dbReference type="ChEBI" id="CHEBI:29105"/>
    </cofactor>
    <text evidence="2">Binds 1 zinc ion per subunit.</text>
</comment>
<dbReference type="OrthoDB" id="9814383at2"/>
<feature type="active site" description="Proton donor" evidence="1">
    <location>
        <position position="440"/>
    </location>
</feature>
<dbReference type="HOGENOM" id="CLU_015077_1_0_10"/>
<keyword evidence="3" id="KW-0732">Signal</keyword>
<evidence type="ECO:0000313" key="5">
    <source>
        <dbReference type="EMBL" id="AFC25495.1"/>
    </source>
</evidence>
<keyword evidence="5" id="KW-0378">Hydrolase</keyword>
<evidence type="ECO:0000256" key="3">
    <source>
        <dbReference type="SAM" id="SignalP"/>
    </source>
</evidence>
<dbReference type="Proteomes" id="UP000007519">
    <property type="component" value="Chromosome"/>
</dbReference>
<dbReference type="GO" id="GO:0004177">
    <property type="term" value="F:aminopeptidase activity"/>
    <property type="evidence" value="ECO:0007669"/>
    <property type="project" value="UniProtKB-KW"/>
</dbReference>
<feature type="signal peptide" evidence="3">
    <location>
        <begin position="1"/>
        <end position="21"/>
    </location>
</feature>